<feature type="compositionally biased region" description="Basic and acidic residues" evidence="16">
    <location>
        <begin position="1064"/>
        <end position="1075"/>
    </location>
</feature>
<dbReference type="GO" id="GO:0005789">
    <property type="term" value="C:endoplasmic reticulum membrane"/>
    <property type="evidence" value="ECO:0007669"/>
    <property type="project" value="UniProtKB-SubCell"/>
</dbReference>
<dbReference type="EMBL" id="GL945438">
    <property type="protein sequence ID" value="EGO21780.1"/>
    <property type="molecule type" value="Genomic_DNA"/>
</dbReference>
<evidence type="ECO:0000256" key="2">
    <source>
        <dbReference type="ARBA" id="ARBA00004653"/>
    </source>
</evidence>
<keyword evidence="11" id="KW-0443">Lipid metabolism</keyword>
<dbReference type="OrthoDB" id="6510177at2759"/>
<keyword evidence="13 17" id="KW-0472">Membrane</keyword>
<dbReference type="GO" id="GO:0032936">
    <property type="term" value="C:SREBP-SCAP complex"/>
    <property type="evidence" value="ECO:0007669"/>
    <property type="project" value="TreeGrafter"/>
</dbReference>
<protein>
    <recommendedName>
        <fullName evidence="4">Sterol regulatory element-binding protein cleavage-activating protein</fullName>
    </recommendedName>
</protein>
<accession>F8P593</accession>
<dbReference type="PROSITE" id="PS50156">
    <property type="entry name" value="SSD"/>
    <property type="match status" value="1"/>
</dbReference>
<feature type="region of interest" description="Disordered" evidence="16">
    <location>
        <begin position="1013"/>
        <end position="1043"/>
    </location>
</feature>
<dbReference type="SUPFAM" id="SSF50978">
    <property type="entry name" value="WD40 repeat-like"/>
    <property type="match status" value="1"/>
</dbReference>
<gene>
    <name evidence="19" type="ORF">SERLADRAFT_451783</name>
</gene>
<dbReference type="InterPro" id="IPR053958">
    <property type="entry name" value="HMGCR/SNAP/NPC1-like_SSD"/>
</dbReference>
<keyword evidence="7" id="KW-0677">Repeat</keyword>
<evidence type="ECO:0000256" key="11">
    <source>
        <dbReference type="ARBA" id="ARBA00023098"/>
    </source>
</evidence>
<feature type="region of interest" description="Disordered" evidence="16">
    <location>
        <begin position="1061"/>
        <end position="1091"/>
    </location>
</feature>
<evidence type="ECO:0000256" key="10">
    <source>
        <dbReference type="ARBA" id="ARBA00023034"/>
    </source>
</evidence>
<organism>
    <name type="scientific">Serpula lacrymans var. lacrymans (strain S7.9)</name>
    <name type="common">Dry rot fungus</name>
    <dbReference type="NCBI Taxonomy" id="578457"/>
    <lineage>
        <taxon>Eukaryota</taxon>
        <taxon>Fungi</taxon>
        <taxon>Dikarya</taxon>
        <taxon>Basidiomycota</taxon>
        <taxon>Agaricomycotina</taxon>
        <taxon>Agaricomycetes</taxon>
        <taxon>Agaricomycetidae</taxon>
        <taxon>Boletales</taxon>
        <taxon>Coniophorineae</taxon>
        <taxon>Serpulaceae</taxon>
        <taxon>Serpula</taxon>
    </lineage>
</organism>
<proteinExistence type="inferred from homology"/>
<dbReference type="GO" id="GO:0032933">
    <property type="term" value="P:SREBP signaling pathway"/>
    <property type="evidence" value="ECO:0007669"/>
    <property type="project" value="InterPro"/>
</dbReference>
<evidence type="ECO:0000256" key="7">
    <source>
        <dbReference type="ARBA" id="ARBA00022737"/>
    </source>
</evidence>
<keyword evidence="15" id="KW-0753">Steroid metabolism</keyword>
<evidence type="ECO:0000256" key="12">
    <source>
        <dbReference type="ARBA" id="ARBA00023121"/>
    </source>
</evidence>
<evidence type="ECO:0000256" key="16">
    <source>
        <dbReference type="SAM" id="MobiDB-lite"/>
    </source>
</evidence>
<evidence type="ECO:0000256" key="1">
    <source>
        <dbReference type="ARBA" id="ARBA00004477"/>
    </source>
</evidence>
<evidence type="ECO:0000256" key="5">
    <source>
        <dbReference type="ARBA" id="ARBA00022574"/>
    </source>
</evidence>
<keyword evidence="6 17" id="KW-0812">Transmembrane</keyword>
<feature type="transmembrane region" description="Helical" evidence="17">
    <location>
        <begin position="361"/>
        <end position="379"/>
    </location>
</feature>
<evidence type="ECO:0000256" key="14">
    <source>
        <dbReference type="ARBA" id="ARBA00023180"/>
    </source>
</evidence>
<dbReference type="GO" id="GO:0000139">
    <property type="term" value="C:Golgi membrane"/>
    <property type="evidence" value="ECO:0007669"/>
    <property type="project" value="UniProtKB-SubCell"/>
</dbReference>
<dbReference type="Gene3D" id="2.130.10.10">
    <property type="entry name" value="YVTN repeat-like/Quinoprotein amine dehydrogenase"/>
    <property type="match status" value="1"/>
</dbReference>
<sequence>MSQRNQGFLSYGPYILQRIRTIAELFLRSFGIHCATHQIRLILISSLVITSLLYPALAIYSSSPSYSLVVSTSTVLDSFLSANVQSGVYAQRDLLNFWQGHQTLRLREDGVSRARCGKDRTLRVERILVRSNMDSEEDTGALNHQTLLSTLQLERRILEGLSSHGLSCLKGPKGDCFVLSPLAFWHHDEAILRADKNISLTLESPSNEVMIDGLRITPHMVLAGRETYDRDSTKFDFAMFLALTFFFPDSDCLANSGHDAWLEIVGNATTESVMFAEAVEPTLIALEYDNSSSRTSAFSAISTFLYLAYISFFVYVSWSMRRMDGVHSRVGLTFTALVEIAVSTITSLSVCALVGFKVTMVPWGLLPIVIVFVGAENMFSLVDAVTKTSVTLPVKERIAEGLSRAGTSNTLKVVTYNSLLGVMAVLSAGAIRQFCAFAIVVLVAHWFLAHTFFLAVLSIDIQRLELDELLRQNPSLAPAMPNSLRESPSAPAGTKWQQFTRKCKNLLKGRATKNLSFVLLLAITATLYLMTRPSAHSEADTNPSLRGPSPRLQTNQSGADMNSPAWHIWKILNPGEDTLVHLRIEVPTIVTFQPESQTDRGVESKARSRPAARSFRPLLWLLKIVVLPMALTTTALYGLLLYLLKDAELLEAQRNRPEGDMPSVNMDLTLESQVSFTTLPRAFSTDVELLAASMDRRIVAAVDLQNEFVIWRTDNYSHISIDATDVLLRGASTSSAASALTAVAVDDAGRFCAVGTGAGTIAVWSIDDKSIKPFPHLTLESTSIAVVELQFLPLASPTPLPRSEPYSKSSSPTRATETAFLVAVYENGLVVKWKVGSASSPEFVSPTRLDLITKSMVSRVQSDDSLLVAFSMADGSLELSELAEGEPSPPSTCFVQAGNSSDLVTKAHACRVKLDGEYRTVVGVTTEAGVVSLWNGRTGECISILEEVHGNISQIRISSISSETCRFCGELPLDTFLVTLSIGHIVLFYTVHVTPNARRCSCAGNIPRQISSRDLTIGRRSRSSSMASLSGGSSGTRRLSVASNSSNPDFSAFPVSAHGIHSRRASEKDTHRRPSDSLTLPVLSDENDADHPVGPLNISTIPLTPWKSVVVVRCGDARCERGGWDVANGKILGVRRKSRTELQVKATTTSNPLCGLSSAALDRWELWIFDPILTRMQSSGLSTLSDNFTSTHPLDQAQVHSRRSSSSSNAKDEHPRIPFTRVSPLIACQSQGIAGFGNTVGLFYLSSS</sequence>
<evidence type="ECO:0000256" key="4">
    <source>
        <dbReference type="ARBA" id="ARBA00019541"/>
    </source>
</evidence>
<evidence type="ECO:0000256" key="15">
    <source>
        <dbReference type="ARBA" id="ARBA00023221"/>
    </source>
</evidence>
<keyword evidence="5" id="KW-0853">WD repeat</keyword>
<evidence type="ECO:0000256" key="17">
    <source>
        <dbReference type="SAM" id="Phobius"/>
    </source>
</evidence>
<feature type="transmembrane region" description="Helical" evidence="17">
    <location>
        <begin position="413"/>
        <end position="431"/>
    </location>
</feature>
<keyword evidence="9 17" id="KW-1133">Transmembrane helix</keyword>
<dbReference type="Proteomes" id="UP000008064">
    <property type="component" value="Unassembled WGS sequence"/>
</dbReference>
<dbReference type="HOGENOM" id="CLU_003290_0_0_1"/>
<evidence type="ECO:0000256" key="6">
    <source>
        <dbReference type="ARBA" id="ARBA00022692"/>
    </source>
</evidence>
<dbReference type="InterPro" id="IPR036322">
    <property type="entry name" value="WD40_repeat_dom_sf"/>
</dbReference>
<feature type="region of interest" description="Disordered" evidence="16">
    <location>
        <begin position="536"/>
        <end position="559"/>
    </location>
</feature>
<dbReference type="PANTHER" id="PTHR46378">
    <property type="entry name" value="STEROL REGULATORY ELEMENT-BINDING PROTEIN CLEAVAGE-ACTIVATING PROTEIN"/>
    <property type="match status" value="1"/>
</dbReference>
<dbReference type="RefSeq" id="XP_007321566.1">
    <property type="nucleotide sequence ID" value="XM_007321504.1"/>
</dbReference>
<dbReference type="InterPro" id="IPR000731">
    <property type="entry name" value="SSD"/>
</dbReference>
<dbReference type="GO" id="GO:0032934">
    <property type="term" value="F:sterol binding"/>
    <property type="evidence" value="ECO:0007669"/>
    <property type="project" value="InterPro"/>
</dbReference>
<evidence type="ECO:0000256" key="3">
    <source>
        <dbReference type="ARBA" id="ARBA00007410"/>
    </source>
</evidence>
<evidence type="ECO:0000313" key="19">
    <source>
        <dbReference type="EMBL" id="EGO21780.1"/>
    </source>
</evidence>
<evidence type="ECO:0000256" key="8">
    <source>
        <dbReference type="ARBA" id="ARBA00022824"/>
    </source>
</evidence>
<name>F8P593_SERL9</name>
<dbReference type="GO" id="GO:0045540">
    <property type="term" value="P:regulation of cholesterol biosynthetic process"/>
    <property type="evidence" value="ECO:0007669"/>
    <property type="project" value="TreeGrafter"/>
</dbReference>
<feature type="compositionally biased region" description="Low complexity" evidence="16">
    <location>
        <begin position="1023"/>
        <end position="1040"/>
    </location>
</feature>
<feature type="region of interest" description="Disordered" evidence="16">
    <location>
        <begin position="1195"/>
        <end position="1215"/>
    </location>
</feature>
<keyword evidence="8" id="KW-0256">Endoplasmic reticulum</keyword>
<feature type="transmembrane region" description="Helical" evidence="17">
    <location>
        <begin position="330"/>
        <end position="355"/>
    </location>
</feature>
<dbReference type="InterPro" id="IPR015943">
    <property type="entry name" value="WD40/YVTN_repeat-like_dom_sf"/>
</dbReference>
<evidence type="ECO:0000256" key="9">
    <source>
        <dbReference type="ARBA" id="ARBA00022989"/>
    </source>
</evidence>
<dbReference type="GO" id="GO:0008202">
    <property type="term" value="P:steroid metabolic process"/>
    <property type="evidence" value="ECO:0007669"/>
    <property type="project" value="UniProtKB-KW"/>
</dbReference>
<dbReference type="PANTHER" id="PTHR46378:SF1">
    <property type="entry name" value="STEROL REGULATORY ELEMENT-BINDING PROTEIN CLEAVAGE-ACTIVATING PROTEIN"/>
    <property type="match status" value="1"/>
</dbReference>
<feature type="transmembrane region" description="Helical" evidence="17">
    <location>
        <begin position="437"/>
        <end position="457"/>
    </location>
</feature>
<comment type="subcellular location">
    <subcellularLocation>
        <location evidence="1">Endoplasmic reticulum membrane</location>
        <topology evidence="1">Multi-pass membrane protein</topology>
    </subcellularLocation>
    <subcellularLocation>
        <location evidence="2">Golgi apparatus membrane</location>
        <topology evidence="2">Multi-pass membrane protein</topology>
    </subcellularLocation>
</comment>
<evidence type="ECO:0000256" key="13">
    <source>
        <dbReference type="ARBA" id="ARBA00023136"/>
    </source>
</evidence>
<reference evidence="19" key="1">
    <citation type="submission" date="2011-04" db="EMBL/GenBank/DDBJ databases">
        <title>Evolution of plant cell wall degrading machinery underlies the functional diversity of forest fungi.</title>
        <authorList>
            <consortium name="US DOE Joint Genome Institute (JGI-PGF)"/>
            <person name="Eastwood D.C."/>
            <person name="Floudas D."/>
            <person name="Binder M."/>
            <person name="Majcherczyk A."/>
            <person name="Schneider P."/>
            <person name="Aerts A."/>
            <person name="Asiegbu F.O."/>
            <person name="Baker S.E."/>
            <person name="Barry K."/>
            <person name="Bendiksby M."/>
            <person name="Blumentritt M."/>
            <person name="Coutinho P.M."/>
            <person name="Cullen D."/>
            <person name="Cullen D."/>
            <person name="Gathman A."/>
            <person name="Goodell B."/>
            <person name="Henrissat B."/>
            <person name="Ihrmark K."/>
            <person name="Kauserud H."/>
            <person name="Kohler A."/>
            <person name="LaButti K."/>
            <person name="Lapidus A."/>
            <person name="Lavin J.L."/>
            <person name="Lee Y.-H."/>
            <person name="Lindquist E."/>
            <person name="Lilly W."/>
            <person name="Lucas S."/>
            <person name="Morin E."/>
            <person name="Murat C."/>
            <person name="Oguiza J.A."/>
            <person name="Park J."/>
            <person name="Pisabarro A.G."/>
            <person name="Riley R."/>
            <person name="Rosling A."/>
            <person name="Salamov A."/>
            <person name="Schmidt O."/>
            <person name="Schmutz J."/>
            <person name="Skrede I."/>
            <person name="Stenlid J."/>
            <person name="Wiebenga A."/>
            <person name="Xie X."/>
            <person name="Kues U."/>
            <person name="Hibbett D.S."/>
            <person name="Hoffmeister D."/>
            <person name="Hogberg N."/>
            <person name="Martin F."/>
            <person name="Grigoriev I.V."/>
            <person name="Watkinson S.C."/>
        </authorList>
    </citation>
    <scope>NUCLEOTIDE SEQUENCE</scope>
    <source>
        <strain evidence="19">S7.9</strain>
    </source>
</reference>
<dbReference type="SUPFAM" id="SSF82866">
    <property type="entry name" value="Multidrug efflux transporter AcrB transmembrane domain"/>
    <property type="match status" value="1"/>
</dbReference>
<keyword evidence="10" id="KW-0333">Golgi apparatus</keyword>
<comment type="similarity">
    <text evidence="3">Belongs to the WD repeat SCAP family.</text>
</comment>
<feature type="transmembrane region" description="Helical" evidence="17">
    <location>
        <begin position="297"/>
        <end position="318"/>
    </location>
</feature>
<keyword evidence="12" id="KW-0446">Lipid-binding</keyword>
<keyword evidence="14" id="KW-0325">Glycoprotein</keyword>
<dbReference type="AlphaFoldDB" id="F8P593"/>
<dbReference type="GeneID" id="18816775"/>
<dbReference type="InterPro" id="IPR030225">
    <property type="entry name" value="SCAP"/>
</dbReference>
<feature type="transmembrane region" description="Helical" evidence="17">
    <location>
        <begin position="618"/>
        <end position="644"/>
    </location>
</feature>
<evidence type="ECO:0000259" key="18">
    <source>
        <dbReference type="PROSITE" id="PS50156"/>
    </source>
</evidence>
<dbReference type="Pfam" id="PF12349">
    <property type="entry name" value="Sterol-sensing"/>
    <property type="match status" value="1"/>
</dbReference>
<feature type="domain" description="SSD" evidence="18">
    <location>
        <begin position="301"/>
        <end position="459"/>
    </location>
</feature>
<dbReference type="KEGG" id="sla:SERLADRAFT_451783"/>